<keyword evidence="1" id="KW-1133">Transmembrane helix</keyword>
<dbReference type="EMBL" id="FZOB01000002">
    <property type="protein sequence ID" value="SNR65976.1"/>
    <property type="molecule type" value="Genomic_DNA"/>
</dbReference>
<dbReference type="Proteomes" id="UP000198405">
    <property type="component" value="Unassembled WGS sequence"/>
</dbReference>
<keyword evidence="1" id="KW-0812">Transmembrane</keyword>
<keyword evidence="3" id="KW-1185">Reference proteome</keyword>
<keyword evidence="1" id="KW-0472">Membrane</keyword>
<gene>
    <name evidence="2" type="ORF">SAMN06265340_102105</name>
</gene>
<evidence type="ECO:0000313" key="2">
    <source>
        <dbReference type="EMBL" id="SNR65976.1"/>
    </source>
</evidence>
<proteinExistence type="predicted"/>
<feature type="transmembrane region" description="Helical" evidence="1">
    <location>
        <begin position="27"/>
        <end position="50"/>
    </location>
</feature>
<sequence>MPLLLAVVGIVALWLLAKILIPILIKVLILFTLMACISPFVIFTIIGYVSGKNSASFSEKLKRRFRNERKKAKKC</sequence>
<name>A0A238Y3X4_9BACT</name>
<evidence type="ECO:0000313" key="3">
    <source>
        <dbReference type="Proteomes" id="UP000198405"/>
    </source>
</evidence>
<evidence type="ECO:0000256" key="1">
    <source>
        <dbReference type="SAM" id="Phobius"/>
    </source>
</evidence>
<dbReference type="AlphaFoldDB" id="A0A238Y3X4"/>
<reference evidence="3" key="1">
    <citation type="submission" date="2017-06" db="EMBL/GenBank/DDBJ databases">
        <authorList>
            <person name="Varghese N."/>
            <person name="Submissions S."/>
        </authorList>
    </citation>
    <scope>NUCLEOTIDE SEQUENCE [LARGE SCALE GENOMIC DNA]</scope>
    <source>
        <strain evidence="3">DSM 15668</strain>
    </source>
</reference>
<protein>
    <submittedName>
        <fullName evidence="2">Uncharacterized protein</fullName>
    </submittedName>
</protein>
<accession>A0A238Y3X4</accession>
<dbReference type="RefSeq" id="WP_089322457.1">
    <property type="nucleotide sequence ID" value="NZ_FZOB01000002.1"/>
</dbReference>
<organism evidence="2 3">
    <name type="scientific">Desulfurobacterium atlanticum</name>
    <dbReference type="NCBI Taxonomy" id="240169"/>
    <lineage>
        <taxon>Bacteria</taxon>
        <taxon>Pseudomonadati</taxon>
        <taxon>Aquificota</taxon>
        <taxon>Aquificia</taxon>
        <taxon>Desulfurobacteriales</taxon>
        <taxon>Desulfurobacteriaceae</taxon>
        <taxon>Desulfurobacterium</taxon>
    </lineage>
</organism>